<evidence type="ECO:0000256" key="2">
    <source>
        <dbReference type="ARBA" id="ARBA00007441"/>
    </source>
</evidence>
<dbReference type="GO" id="GO:0008483">
    <property type="term" value="F:transaminase activity"/>
    <property type="evidence" value="ECO:0007669"/>
    <property type="project" value="UniProtKB-KW"/>
</dbReference>
<dbReference type="Proteomes" id="UP001218188">
    <property type="component" value="Unassembled WGS sequence"/>
</dbReference>
<keyword evidence="8" id="KW-1185">Reference proteome</keyword>
<protein>
    <submittedName>
        <fullName evidence="7">Pyridoxal phosphate-dependent transferase</fullName>
    </submittedName>
</protein>
<sequence>MSSLSFRLSRGVLNTITPPIPLAYTWAAKYRLSHGPLLDMSQGIPGVPPQRSLQEALSVASSSLGSFGYCPSEGELVLREAMADEMRTVYGTDTDIDPGDMSLTSGCNLAFVATIMTLADAGDEVILPVPWYFNHHMTLTMLNITTVPLRTRPDEGFAPSVSQCKALITPKTRAIVLVTPNNPTGATYSPELIVEFSRLAHDHGIALIIDETYRDFILTELPPHSLFTEASWREHFIHLFSFSKSYGVPGHRLGLVVASPTFQKALGTILDSLQICPPRPIQLAIAPILASLRPGIVETALGLQARRELFKNALPPGWVVGAIGGYFAWTRHPFPGRGSAEVCQRLAEELGVVLLPAAFFCDESNLDKSDDRWIRFSVANCDDDRVRAVCARLTQCGALFGWESDA</sequence>
<dbReference type="InterPro" id="IPR015421">
    <property type="entry name" value="PyrdxlP-dep_Trfase_major"/>
</dbReference>
<dbReference type="CDD" id="cd00609">
    <property type="entry name" value="AAT_like"/>
    <property type="match status" value="1"/>
</dbReference>
<dbReference type="InterPro" id="IPR050596">
    <property type="entry name" value="AspAT/PAT-like"/>
</dbReference>
<dbReference type="PROSITE" id="PS00105">
    <property type="entry name" value="AA_TRANSFER_CLASS_1"/>
    <property type="match status" value="1"/>
</dbReference>
<dbReference type="SUPFAM" id="SSF53383">
    <property type="entry name" value="PLP-dependent transferases"/>
    <property type="match status" value="1"/>
</dbReference>
<gene>
    <name evidence="7" type="ORF">C8F04DRAFT_1155604</name>
</gene>
<evidence type="ECO:0000256" key="1">
    <source>
        <dbReference type="ARBA" id="ARBA00001933"/>
    </source>
</evidence>
<comment type="caution">
    <text evidence="7">The sequence shown here is derived from an EMBL/GenBank/DDBJ whole genome shotgun (WGS) entry which is preliminary data.</text>
</comment>
<evidence type="ECO:0000259" key="6">
    <source>
        <dbReference type="Pfam" id="PF00155"/>
    </source>
</evidence>
<evidence type="ECO:0000256" key="4">
    <source>
        <dbReference type="ARBA" id="ARBA00022679"/>
    </source>
</evidence>
<evidence type="ECO:0000256" key="5">
    <source>
        <dbReference type="ARBA" id="ARBA00022898"/>
    </source>
</evidence>
<organism evidence="7 8">
    <name type="scientific">Mycena alexandri</name>
    <dbReference type="NCBI Taxonomy" id="1745969"/>
    <lineage>
        <taxon>Eukaryota</taxon>
        <taxon>Fungi</taxon>
        <taxon>Dikarya</taxon>
        <taxon>Basidiomycota</taxon>
        <taxon>Agaricomycotina</taxon>
        <taxon>Agaricomycetes</taxon>
        <taxon>Agaricomycetidae</taxon>
        <taxon>Agaricales</taxon>
        <taxon>Marasmiineae</taxon>
        <taxon>Mycenaceae</taxon>
        <taxon>Mycena</taxon>
    </lineage>
</organism>
<name>A0AAD6WN92_9AGAR</name>
<dbReference type="InterPro" id="IPR015424">
    <property type="entry name" value="PyrdxlP-dep_Trfase"/>
</dbReference>
<evidence type="ECO:0000256" key="3">
    <source>
        <dbReference type="ARBA" id="ARBA00022576"/>
    </source>
</evidence>
<accession>A0AAD6WN92</accession>
<dbReference type="EMBL" id="JARJCM010000399">
    <property type="protein sequence ID" value="KAJ7017526.1"/>
    <property type="molecule type" value="Genomic_DNA"/>
</dbReference>
<reference evidence="7" key="1">
    <citation type="submission" date="2023-03" db="EMBL/GenBank/DDBJ databases">
        <title>Massive genome expansion in bonnet fungi (Mycena s.s.) driven by repeated elements and novel gene families across ecological guilds.</title>
        <authorList>
            <consortium name="Lawrence Berkeley National Laboratory"/>
            <person name="Harder C.B."/>
            <person name="Miyauchi S."/>
            <person name="Viragh M."/>
            <person name="Kuo A."/>
            <person name="Thoen E."/>
            <person name="Andreopoulos B."/>
            <person name="Lu D."/>
            <person name="Skrede I."/>
            <person name="Drula E."/>
            <person name="Henrissat B."/>
            <person name="Morin E."/>
            <person name="Kohler A."/>
            <person name="Barry K."/>
            <person name="LaButti K."/>
            <person name="Morin E."/>
            <person name="Salamov A."/>
            <person name="Lipzen A."/>
            <person name="Mereny Z."/>
            <person name="Hegedus B."/>
            <person name="Baldrian P."/>
            <person name="Stursova M."/>
            <person name="Weitz H."/>
            <person name="Taylor A."/>
            <person name="Grigoriev I.V."/>
            <person name="Nagy L.G."/>
            <person name="Martin F."/>
            <person name="Kauserud H."/>
        </authorList>
    </citation>
    <scope>NUCLEOTIDE SEQUENCE</scope>
    <source>
        <strain evidence="7">CBHHK200</strain>
    </source>
</reference>
<feature type="domain" description="Aminotransferase class I/classII large" evidence="6">
    <location>
        <begin position="48"/>
        <end position="393"/>
    </location>
</feature>
<keyword evidence="4 7" id="KW-0808">Transferase</keyword>
<dbReference type="GO" id="GO:0006520">
    <property type="term" value="P:amino acid metabolic process"/>
    <property type="evidence" value="ECO:0007669"/>
    <property type="project" value="InterPro"/>
</dbReference>
<proteinExistence type="inferred from homology"/>
<dbReference type="InterPro" id="IPR004839">
    <property type="entry name" value="Aminotransferase_I/II_large"/>
</dbReference>
<dbReference type="PANTHER" id="PTHR46383">
    <property type="entry name" value="ASPARTATE AMINOTRANSFERASE"/>
    <property type="match status" value="1"/>
</dbReference>
<keyword evidence="5" id="KW-0663">Pyridoxal phosphate</keyword>
<dbReference type="InterPro" id="IPR004838">
    <property type="entry name" value="NHTrfase_class1_PyrdxlP-BS"/>
</dbReference>
<dbReference type="GO" id="GO:0030170">
    <property type="term" value="F:pyridoxal phosphate binding"/>
    <property type="evidence" value="ECO:0007669"/>
    <property type="project" value="InterPro"/>
</dbReference>
<dbReference type="NCBIfam" id="NF005732">
    <property type="entry name" value="PRK07550.1"/>
    <property type="match status" value="1"/>
</dbReference>
<dbReference type="AlphaFoldDB" id="A0AAD6WN92"/>
<evidence type="ECO:0000313" key="7">
    <source>
        <dbReference type="EMBL" id="KAJ7017526.1"/>
    </source>
</evidence>
<dbReference type="Pfam" id="PF00155">
    <property type="entry name" value="Aminotran_1_2"/>
    <property type="match status" value="1"/>
</dbReference>
<dbReference type="Gene3D" id="3.40.640.10">
    <property type="entry name" value="Type I PLP-dependent aspartate aminotransferase-like (Major domain)"/>
    <property type="match status" value="1"/>
</dbReference>
<dbReference type="PANTHER" id="PTHR46383:SF1">
    <property type="entry name" value="ASPARTATE AMINOTRANSFERASE"/>
    <property type="match status" value="1"/>
</dbReference>
<evidence type="ECO:0000313" key="8">
    <source>
        <dbReference type="Proteomes" id="UP001218188"/>
    </source>
</evidence>
<comment type="cofactor">
    <cofactor evidence="1">
        <name>pyridoxal 5'-phosphate</name>
        <dbReference type="ChEBI" id="CHEBI:597326"/>
    </cofactor>
</comment>
<comment type="similarity">
    <text evidence="2">Belongs to the class-I pyridoxal-phosphate-dependent aminotransferase family.</text>
</comment>
<keyword evidence="3" id="KW-0032">Aminotransferase</keyword>